<evidence type="ECO:0000256" key="6">
    <source>
        <dbReference type="ARBA" id="ARBA00022801"/>
    </source>
</evidence>
<evidence type="ECO:0000256" key="8">
    <source>
        <dbReference type="ARBA" id="ARBA00023080"/>
    </source>
</evidence>
<evidence type="ECO:0000256" key="2">
    <source>
        <dbReference type="ARBA" id="ARBA00008389"/>
    </source>
</evidence>
<comment type="catalytic activity">
    <reaction evidence="1">
        <text>a ribonucleoside 5'-phosphate + H2O = a ribonucleoside + phosphate</text>
        <dbReference type="Rhea" id="RHEA:12484"/>
        <dbReference type="ChEBI" id="CHEBI:15377"/>
        <dbReference type="ChEBI" id="CHEBI:18254"/>
        <dbReference type="ChEBI" id="CHEBI:43474"/>
        <dbReference type="ChEBI" id="CHEBI:58043"/>
        <dbReference type="EC" id="3.1.3.5"/>
    </reaction>
</comment>
<keyword evidence="8" id="KW-0546">Nucleotide metabolism</keyword>
<dbReference type="PANTHER" id="PTHR13045">
    <property type="entry name" value="5'-NUCLEOTIDASE"/>
    <property type="match status" value="1"/>
</dbReference>
<dbReference type="OrthoDB" id="10014216at2759"/>
<protein>
    <recommendedName>
        <fullName evidence="3">5'-nucleotidase</fullName>
        <ecNumber evidence="3">3.1.3.5</ecNumber>
    </recommendedName>
</protein>
<keyword evidence="4" id="KW-0479">Metal-binding</keyword>
<accession>A0A8R1U7T2</accession>
<dbReference type="Pfam" id="PF05822">
    <property type="entry name" value="UMPH-1"/>
    <property type="match status" value="1"/>
</dbReference>
<evidence type="ECO:0000256" key="4">
    <source>
        <dbReference type="ARBA" id="ARBA00022723"/>
    </source>
</evidence>
<accession>A0A2A6CDQ7</accession>
<keyword evidence="7" id="KW-0460">Magnesium</keyword>
<dbReference type="AlphaFoldDB" id="A0A2A6CDQ7"/>
<dbReference type="EC" id="3.1.3.5" evidence="3"/>
<reference evidence="10" key="1">
    <citation type="journal article" date="2008" name="Nat. Genet.">
        <title>The Pristionchus pacificus genome provides a unique perspective on nematode lifestyle and parasitism.</title>
        <authorList>
            <person name="Dieterich C."/>
            <person name="Clifton S.W."/>
            <person name="Schuster L.N."/>
            <person name="Chinwalla A."/>
            <person name="Delehaunty K."/>
            <person name="Dinkelacker I."/>
            <person name="Fulton L."/>
            <person name="Fulton R."/>
            <person name="Godfrey J."/>
            <person name="Minx P."/>
            <person name="Mitreva M."/>
            <person name="Roeseler W."/>
            <person name="Tian H."/>
            <person name="Witte H."/>
            <person name="Yang S.P."/>
            <person name="Wilson R.K."/>
            <person name="Sommer R.J."/>
        </authorList>
    </citation>
    <scope>NUCLEOTIDE SEQUENCE [LARGE SCALE GENOMIC DNA]</scope>
    <source>
        <strain evidence="10">PS312</strain>
    </source>
</reference>
<sequence>MASVALLWQMNIGLKFQHLQMVAATVPASIQSLLESSDIHMSRPVQTLEKISRLIVGGADRLSVISDFDHTLSLAVGDDGTVLPVTHQVLGDALVLPDLNQKATQEKYAAYSKESSGSDKLAMLEAWWRKAHDGVVARGLTLKEFEERARQTDIRLRDSSAELLQALSNSGVPTLVFSAGLSDAISFVLRRAMGGIPDGVHIVGNEMEFDEQGKLIAFKTPLLHPFNKNASVIDKCSPLHSSLSTRPHLLVLGDSLCDLTMDKGLAKERDNTLRIGFLNGQSDKLAQFLQGYDIVIATNQSIEIPRRIVEEIVGAK</sequence>
<evidence type="ECO:0000313" key="10">
    <source>
        <dbReference type="Proteomes" id="UP000005239"/>
    </source>
</evidence>
<evidence type="ECO:0000256" key="1">
    <source>
        <dbReference type="ARBA" id="ARBA00000815"/>
    </source>
</evidence>
<dbReference type="GO" id="GO:0000166">
    <property type="term" value="F:nucleotide binding"/>
    <property type="evidence" value="ECO:0007669"/>
    <property type="project" value="UniProtKB-KW"/>
</dbReference>
<evidence type="ECO:0000256" key="7">
    <source>
        <dbReference type="ARBA" id="ARBA00022842"/>
    </source>
</evidence>
<proteinExistence type="inferred from homology"/>
<keyword evidence="10" id="KW-1185">Reference proteome</keyword>
<reference evidence="9" key="2">
    <citation type="submission" date="2022-06" db="UniProtKB">
        <authorList>
            <consortium name="EnsemblMetazoa"/>
        </authorList>
    </citation>
    <scope>IDENTIFICATION</scope>
    <source>
        <strain evidence="9">PS312</strain>
    </source>
</reference>
<dbReference type="InterPro" id="IPR006434">
    <property type="entry name" value="Pyrimidine_nucleotidase_eu"/>
</dbReference>
<evidence type="ECO:0000313" key="9">
    <source>
        <dbReference type="EnsemblMetazoa" id="PPA07721.1"/>
    </source>
</evidence>
<dbReference type="Gene3D" id="1.10.150.340">
    <property type="entry name" value="Pyrimidine 5'-nucleotidase (UMPH-1), N-terminal domain"/>
    <property type="match status" value="1"/>
</dbReference>
<comment type="similarity">
    <text evidence="2">Belongs to the pyrimidine 5'-nucleotidase family.</text>
</comment>
<dbReference type="GO" id="GO:0008253">
    <property type="term" value="F:5'-nucleotidase activity"/>
    <property type="evidence" value="ECO:0000318"/>
    <property type="project" value="GO_Central"/>
</dbReference>
<dbReference type="GO" id="GO:0005737">
    <property type="term" value="C:cytoplasm"/>
    <property type="evidence" value="ECO:0000318"/>
    <property type="project" value="GO_Central"/>
</dbReference>
<keyword evidence="6" id="KW-0378">Hydrolase</keyword>
<dbReference type="Gene3D" id="3.40.50.1000">
    <property type="entry name" value="HAD superfamily/HAD-like"/>
    <property type="match status" value="1"/>
</dbReference>
<dbReference type="Proteomes" id="UP000005239">
    <property type="component" value="Unassembled WGS sequence"/>
</dbReference>
<evidence type="ECO:0000256" key="5">
    <source>
        <dbReference type="ARBA" id="ARBA00022741"/>
    </source>
</evidence>
<gene>
    <name evidence="9" type="primary">WBGene00097275</name>
</gene>
<dbReference type="GO" id="GO:0009117">
    <property type="term" value="P:nucleotide metabolic process"/>
    <property type="evidence" value="ECO:0007669"/>
    <property type="project" value="UniProtKB-KW"/>
</dbReference>
<name>A0A2A6CDQ7_PRIPA</name>
<dbReference type="InterPro" id="IPR036412">
    <property type="entry name" value="HAD-like_sf"/>
</dbReference>
<dbReference type="InterPro" id="IPR023214">
    <property type="entry name" value="HAD_sf"/>
</dbReference>
<keyword evidence="5" id="KW-0547">Nucleotide-binding</keyword>
<dbReference type="EnsemblMetazoa" id="PPA07721.1">
    <property type="protein sequence ID" value="PPA07721.1"/>
    <property type="gene ID" value="WBGene00097275"/>
</dbReference>
<dbReference type="PANTHER" id="PTHR13045:SF0">
    <property type="entry name" value="7-METHYLGUANOSINE PHOSPHATE-SPECIFIC 5'-NUCLEOTIDASE"/>
    <property type="match status" value="1"/>
</dbReference>
<dbReference type="GO" id="GO:0000287">
    <property type="term" value="F:magnesium ion binding"/>
    <property type="evidence" value="ECO:0007669"/>
    <property type="project" value="InterPro"/>
</dbReference>
<evidence type="ECO:0000256" key="3">
    <source>
        <dbReference type="ARBA" id="ARBA00012643"/>
    </source>
</evidence>
<organism evidence="9 10">
    <name type="scientific">Pristionchus pacificus</name>
    <name type="common">Parasitic nematode worm</name>
    <dbReference type="NCBI Taxonomy" id="54126"/>
    <lineage>
        <taxon>Eukaryota</taxon>
        <taxon>Metazoa</taxon>
        <taxon>Ecdysozoa</taxon>
        <taxon>Nematoda</taxon>
        <taxon>Chromadorea</taxon>
        <taxon>Rhabditida</taxon>
        <taxon>Rhabditina</taxon>
        <taxon>Diplogasteromorpha</taxon>
        <taxon>Diplogasteroidea</taxon>
        <taxon>Neodiplogasteridae</taxon>
        <taxon>Pristionchus</taxon>
    </lineage>
</organism>
<dbReference type="SUPFAM" id="SSF56784">
    <property type="entry name" value="HAD-like"/>
    <property type="match status" value="1"/>
</dbReference>